<protein>
    <submittedName>
        <fullName evidence="2">Uncharacterized protein</fullName>
    </submittedName>
</protein>
<name>A0AAV9Z7C1_9AGAR</name>
<dbReference type="EMBL" id="JAWWNJ010000186">
    <property type="protein sequence ID" value="KAK6974262.1"/>
    <property type="molecule type" value="Genomic_DNA"/>
</dbReference>
<organism evidence="2 3">
    <name type="scientific">Favolaschia claudopus</name>
    <dbReference type="NCBI Taxonomy" id="2862362"/>
    <lineage>
        <taxon>Eukaryota</taxon>
        <taxon>Fungi</taxon>
        <taxon>Dikarya</taxon>
        <taxon>Basidiomycota</taxon>
        <taxon>Agaricomycotina</taxon>
        <taxon>Agaricomycetes</taxon>
        <taxon>Agaricomycetidae</taxon>
        <taxon>Agaricales</taxon>
        <taxon>Marasmiineae</taxon>
        <taxon>Mycenaceae</taxon>
        <taxon>Favolaschia</taxon>
    </lineage>
</organism>
<dbReference type="Proteomes" id="UP001362999">
    <property type="component" value="Unassembled WGS sequence"/>
</dbReference>
<evidence type="ECO:0000313" key="2">
    <source>
        <dbReference type="EMBL" id="KAK6974262.1"/>
    </source>
</evidence>
<accession>A0AAV9Z7C1</accession>
<evidence type="ECO:0000313" key="3">
    <source>
        <dbReference type="Proteomes" id="UP001362999"/>
    </source>
</evidence>
<proteinExistence type="predicted"/>
<feature type="region of interest" description="Disordered" evidence="1">
    <location>
        <begin position="236"/>
        <end position="260"/>
    </location>
</feature>
<comment type="caution">
    <text evidence="2">The sequence shown here is derived from an EMBL/GenBank/DDBJ whole genome shotgun (WGS) entry which is preliminary data.</text>
</comment>
<feature type="compositionally biased region" description="Polar residues" evidence="1">
    <location>
        <begin position="236"/>
        <end position="246"/>
    </location>
</feature>
<dbReference type="AlphaFoldDB" id="A0AAV9Z7C1"/>
<reference evidence="2 3" key="1">
    <citation type="journal article" date="2024" name="J Genomics">
        <title>Draft genome sequencing and assembly of Favolaschia claudopus CIRM-BRFM 2984 isolated from oak limbs.</title>
        <authorList>
            <person name="Navarro D."/>
            <person name="Drula E."/>
            <person name="Chaduli D."/>
            <person name="Cazenave R."/>
            <person name="Ahrendt S."/>
            <person name="Wang J."/>
            <person name="Lipzen A."/>
            <person name="Daum C."/>
            <person name="Barry K."/>
            <person name="Grigoriev I.V."/>
            <person name="Favel A."/>
            <person name="Rosso M.N."/>
            <person name="Martin F."/>
        </authorList>
    </citation>
    <scope>NUCLEOTIDE SEQUENCE [LARGE SCALE GENOMIC DNA]</scope>
    <source>
        <strain evidence="2 3">CIRM-BRFM 2984</strain>
    </source>
</reference>
<feature type="compositionally biased region" description="Basic and acidic residues" evidence="1">
    <location>
        <begin position="251"/>
        <end position="260"/>
    </location>
</feature>
<evidence type="ECO:0000256" key="1">
    <source>
        <dbReference type="SAM" id="MobiDB-lite"/>
    </source>
</evidence>
<gene>
    <name evidence="2" type="ORF">R3P38DRAFT_2812178</name>
</gene>
<sequence length="349" mass="38311">MLLDYTMRKVSAAPQCRNSVLERDAWHEAWGGDADWYTPRRPPAHASRLGFLDTPDSFSLPPSALVEAVRSEESPARKAEMVGKAPQFTTSRGWKLTVKGIDCVEGEMAWNGIPLPMYSSSDVASNIKPHDRFRQGMQLDGETSALPRLITTLSSKLSFASSSAISAIYSKTIQLHLNVQRSPNLSSTESSASSIVEMCFSKTAASTGAQTKTSAQRASSGGWSCCASLGRKQVVSVSRSTDNGPSPQRVPSKDVGEQPDAKRQRFLVEYSEALRICFNAPNPSHLSSVSSIPKIHFKGSRVRQRSISLHRTIHAVPEEIFLAMISEIESEQFIVKRFGGRESWHNLNA</sequence>
<keyword evidence="3" id="KW-1185">Reference proteome</keyword>